<keyword evidence="2" id="KW-1185">Reference proteome</keyword>
<evidence type="ECO:0000313" key="2">
    <source>
        <dbReference type="Proteomes" id="UP001476950"/>
    </source>
</evidence>
<organism evidence="1 2">
    <name type="scientific">Stenomitos frigidus AS-A4</name>
    <dbReference type="NCBI Taxonomy" id="2933935"/>
    <lineage>
        <taxon>Bacteria</taxon>
        <taxon>Bacillati</taxon>
        <taxon>Cyanobacteriota</taxon>
        <taxon>Cyanophyceae</taxon>
        <taxon>Leptolyngbyales</taxon>
        <taxon>Leptolyngbyaceae</taxon>
        <taxon>Stenomitos</taxon>
    </lineage>
</organism>
<name>A0ABV0KGW0_9CYAN</name>
<reference evidence="1 2" key="1">
    <citation type="submission" date="2022-04" db="EMBL/GenBank/DDBJ databases">
        <title>Positive selection, recombination, and allopatry shape intraspecific diversity of widespread and dominant cyanobacteria.</title>
        <authorList>
            <person name="Wei J."/>
            <person name="Shu W."/>
            <person name="Hu C."/>
        </authorList>
    </citation>
    <scope>NUCLEOTIDE SEQUENCE [LARGE SCALE GENOMIC DNA]</scope>
    <source>
        <strain evidence="1 2">AS-A4</strain>
    </source>
</reference>
<protein>
    <submittedName>
        <fullName evidence="1">Uncharacterized protein</fullName>
    </submittedName>
</protein>
<comment type="caution">
    <text evidence="1">The sequence shown here is derived from an EMBL/GenBank/DDBJ whole genome shotgun (WGS) entry which is preliminary data.</text>
</comment>
<dbReference type="RefSeq" id="WP_190450570.1">
    <property type="nucleotide sequence ID" value="NZ_JAMPLM010000002.1"/>
</dbReference>
<accession>A0ABV0KGW0</accession>
<sequence>MSTLDTTVAASTSGGKRHTTTRLLFKGSITTVFEISLTLNPQQLADLERTIAQLSNNSWIATALRGMIPELEQINRTQAGLVSQLPYSEGYEGRLKPSRKNTAIQGDGKFAQDTLGLVADTVSNWVIEGDNDTLANFSDRAYAGRQQAIAESKGVAGGFYADDETYFRLMELAIGDGAETIWRE</sequence>
<gene>
    <name evidence="1" type="ORF">NDI38_04135</name>
</gene>
<dbReference type="Proteomes" id="UP001476950">
    <property type="component" value="Unassembled WGS sequence"/>
</dbReference>
<dbReference type="EMBL" id="JAMPLM010000002">
    <property type="protein sequence ID" value="MEP1057615.1"/>
    <property type="molecule type" value="Genomic_DNA"/>
</dbReference>
<evidence type="ECO:0000313" key="1">
    <source>
        <dbReference type="EMBL" id="MEP1057615.1"/>
    </source>
</evidence>
<proteinExistence type="predicted"/>